<dbReference type="Gene3D" id="1.10.1740.10">
    <property type="match status" value="1"/>
</dbReference>
<evidence type="ECO:0000256" key="6">
    <source>
        <dbReference type="SAM" id="MobiDB-lite"/>
    </source>
</evidence>
<evidence type="ECO:0000256" key="3">
    <source>
        <dbReference type="ARBA" id="ARBA00023082"/>
    </source>
</evidence>
<dbReference type="Pfam" id="PF08281">
    <property type="entry name" value="Sigma70_r4_2"/>
    <property type="match status" value="1"/>
</dbReference>
<dbReference type="SUPFAM" id="SSF88659">
    <property type="entry name" value="Sigma3 and sigma4 domains of RNA polymerase sigma factors"/>
    <property type="match status" value="1"/>
</dbReference>
<evidence type="ECO:0000256" key="4">
    <source>
        <dbReference type="ARBA" id="ARBA00023125"/>
    </source>
</evidence>
<accession>A0A251Y3N0</accession>
<evidence type="ECO:0000256" key="1">
    <source>
        <dbReference type="ARBA" id="ARBA00010641"/>
    </source>
</evidence>
<dbReference type="Pfam" id="PF04542">
    <property type="entry name" value="Sigma70_r2"/>
    <property type="match status" value="1"/>
</dbReference>
<dbReference type="AlphaFoldDB" id="A0A251Y3N0"/>
<dbReference type="GO" id="GO:0016987">
    <property type="term" value="F:sigma factor activity"/>
    <property type="evidence" value="ECO:0007669"/>
    <property type="project" value="UniProtKB-KW"/>
</dbReference>
<dbReference type="InterPro" id="IPR013325">
    <property type="entry name" value="RNA_pol_sigma_r2"/>
</dbReference>
<dbReference type="Proteomes" id="UP000195011">
    <property type="component" value="Unassembled WGS sequence"/>
</dbReference>
<evidence type="ECO:0000256" key="2">
    <source>
        <dbReference type="ARBA" id="ARBA00023015"/>
    </source>
</evidence>
<dbReference type="SUPFAM" id="SSF88946">
    <property type="entry name" value="Sigma2 domain of RNA polymerase sigma factors"/>
    <property type="match status" value="1"/>
</dbReference>
<dbReference type="GO" id="GO:0006352">
    <property type="term" value="P:DNA-templated transcription initiation"/>
    <property type="evidence" value="ECO:0007669"/>
    <property type="project" value="InterPro"/>
</dbReference>
<dbReference type="RefSeq" id="WP_241534969.1">
    <property type="nucleotide sequence ID" value="NZ_MDJY01000060.1"/>
</dbReference>
<evidence type="ECO:0000313" key="9">
    <source>
        <dbReference type="EMBL" id="OUE18902.1"/>
    </source>
</evidence>
<feature type="compositionally biased region" description="Pro residues" evidence="6">
    <location>
        <begin position="190"/>
        <end position="200"/>
    </location>
</feature>
<dbReference type="InterPro" id="IPR007627">
    <property type="entry name" value="RNA_pol_sigma70_r2"/>
</dbReference>
<gene>
    <name evidence="9" type="primary">sigE</name>
    <name evidence="9" type="ORF">BFL36_12740</name>
</gene>
<keyword evidence="2" id="KW-0805">Transcription regulation</keyword>
<reference evidence="9 10" key="1">
    <citation type="submission" date="2016-08" db="EMBL/GenBank/DDBJ databases">
        <title>Genome sequence of Clavibacter michiganensis spp strain CFBP8017.</title>
        <authorList>
            <person name="Thapa S.P."/>
            <person name="Coaker G."/>
            <person name="Jacques M.-A."/>
        </authorList>
    </citation>
    <scope>NUCLEOTIDE SEQUENCE [LARGE SCALE GENOMIC DNA]</scope>
    <source>
        <strain evidence="9">CFBP8017</strain>
    </source>
</reference>
<protein>
    <submittedName>
        <fullName evidence="9">ECF RNA polymerase sigma factor SigE</fullName>
    </submittedName>
</protein>
<dbReference type="PANTHER" id="PTHR43133">
    <property type="entry name" value="RNA POLYMERASE ECF-TYPE SIGMA FACTO"/>
    <property type="match status" value="1"/>
</dbReference>
<evidence type="ECO:0000259" key="7">
    <source>
        <dbReference type="Pfam" id="PF04542"/>
    </source>
</evidence>
<evidence type="ECO:0000259" key="8">
    <source>
        <dbReference type="Pfam" id="PF08281"/>
    </source>
</evidence>
<dbReference type="InterPro" id="IPR039425">
    <property type="entry name" value="RNA_pol_sigma-70-like"/>
</dbReference>
<dbReference type="InterPro" id="IPR014284">
    <property type="entry name" value="RNA_pol_sigma-70_dom"/>
</dbReference>
<comment type="caution">
    <text evidence="9">The sequence shown here is derived from an EMBL/GenBank/DDBJ whole genome shotgun (WGS) entry which is preliminary data.</text>
</comment>
<dbReference type="InterPro" id="IPR013324">
    <property type="entry name" value="RNA_pol_sigma_r3/r4-like"/>
</dbReference>
<dbReference type="Gene3D" id="1.10.10.10">
    <property type="entry name" value="Winged helix-like DNA-binding domain superfamily/Winged helix DNA-binding domain"/>
    <property type="match status" value="1"/>
</dbReference>
<evidence type="ECO:0000256" key="5">
    <source>
        <dbReference type="ARBA" id="ARBA00023163"/>
    </source>
</evidence>
<feature type="region of interest" description="Disordered" evidence="6">
    <location>
        <begin position="159"/>
        <end position="207"/>
    </location>
</feature>
<organism evidence="9 10">
    <name type="scientific">Clavibacter michiganensis</name>
    <dbReference type="NCBI Taxonomy" id="28447"/>
    <lineage>
        <taxon>Bacteria</taxon>
        <taxon>Bacillati</taxon>
        <taxon>Actinomycetota</taxon>
        <taxon>Actinomycetes</taxon>
        <taxon>Micrococcales</taxon>
        <taxon>Microbacteriaceae</taxon>
        <taxon>Clavibacter</taxon>
    </lineage>
</organism>
<dbReference type="InterPro" id="IPR036388">
    <property type="entry name" value="WH-like_DNA-bd_sf"/>
</dbReference>
<sequence>MQPFDRVVTEHGAVVLRVCRAVLGGHADAEDAWSETFLSALVAYPRLGQRADVRAWLVTIAHRKALDVIRARGRRALPVDEVPERISDLGVPGSGDPDLWREVARLPERQRLAVAYRHLGGLPYAEVAAVIGGTPEAVRRAAADGIASLRRAMADDPRGVAASAPVAADAPDPASAVDAGPSPAATRAPAPAPTPTPTPTPTRGGRP</sequence>
<feature type="compositionally biased region" description="Low complexity" evidence="6">
    <location>
        <begin position="159"/>
        <end position="189"/>
    </location>
</feature>
<feature type="domain" description="RNA polymerase sigma factor 70 region 4 type 2" evidence="8">
    <location>
        <begin position="99"/>
        <end position="143"/>
    </location>
</feature>
<keyword evidence="4" id="KW-0238">DNA-binding</keyword>
<keyword evidence="5" id="KW-0804">Transcription</keyword>
<evidence type="ECO:0000313" key="10">
    <source>
        <dbReference type="Proteomes" id="UP000195011"/>
    </source>
</evidence>
<feature type="domain" description="RNA polymerase sigma-70 region 2" evidence="7">
    <location>
        <begin position="8"/>
        <end position="75"/>
    </location>
</feature>
<proteinExistence type="inferred from homology"/>
<keyword evidence="3" id="KW-0731">Sigma factor</keyword>
<dbReference type="NCBIfam" id="TIGR02937">
    <property type="entry name" value="sigma70-ECF"/>
    <property type="match status" value="1"/>
</dbReference>
<dbReference type="GO" id="GO:0003677">
    <property type="term" value="F:DNA binding"/>
    <property type="evidence" value="ECO:0007669"/>
    <property type="project" value="UniProtKB-KW"/>
</dbReference>
<name>A0A251Y3N0_9MICO</name>
<comment type="similarity">
    <text evidence="1">Belongs to the sigma-70 factor family. ECF subfamily.</text>
</comment>
<dbReference type="InterPro" id="IPR013249">
    <property type="entry name" value="RNA_pol_sigma70_r4_t2"/>
</dbReference>
<dbReference type="PANTHER" id="PTHR43133:SF8">
    <property type="entry name" value="RNA POLYMERASE SIGMA FACTOR HI_1459-RELATED"/>
    <property type="match status" value="1"/>
</dbReference>
<dbReference type="EMBL" id="MDJY01000060">
    <property type="protein sequence ID" value="OUE18902.1"/>
    <property type="molecule type" value="Genomic_DNA"/>
</dbReference>